<evidence type="ECO:0000256" key="2">
    <source>
        <dbReference type="SAM" id="MobiDB-lite"/>
    </source>
</evidence>
<dbReference type="GO" id="GO:0003723">
    <property type="term" value="F:RNA binding"/>
    <property type="evidence" value="ECO:0007669"/>
    <property type="project" value="InterPro"/>
</dbReference>
<evidence type="ECO:0000313" key="4">
    <source>
        <dbReference type="Proteomes" id="UP000008909"/>
    </source>
</evidence>
<reference key="2">
    <citation type="submission" date="2011-10" db="EMBL/GenBank/DDBJ databases">
        <title>The genome and transcriptome sequence of Clonorchis sinensis provide insights into the carcinogenic liver fluke.</title>
        <authorList>
            <person name="Wang X."/>
            <person name="Huang Y."/>
            <person name="Chen W."/>
            <person name="Liu H."/>
            <person name="Guo L."/>
            <person name="Chen Y."/>
            <person name="Luo F."/>
            <person name="Zhou W."/>
            <person name="Sun J."/>
            <person name="Mao Q."/>
            <person name="Liang P."/>
            <person name="Zhou C."/>
            <person name="Tian Y."/>
            <person name="Men J."/>
            <person name="Lv X."/>
            <person name="Huang L."/>
            <person name="Zhou J."/>
            <person name="Hu Y."/>
            <person name="Li R."/>
            <person name="Zhang F."/>
            <person name="Lei H."/>
            <person name="Li X."/>
            <person name="Hu X."/>
            <person name="Liang C."/>
            <person name="Xu J."/>
            <person name="Wu Z."/>
            <person name="Yu X."/>
        </authorList>
    </citation>
    <scope>NUCLEOTIDE SEQUENCE</scope>
    <source>
        <strain>Henan</strain>
    </source>
</reference>
<name>G7YRF4_CLOSI</name>
<dbReference type="SMART" id="SM00320">
    <property type="entry name" value="WD40"/>
    <property type="match status" value="5"/>
</dbReference>
<dbReference type="InterPro" id="IPR036322">
    <property type="entry name" value="WD40_repeat_dom_sf"/>
</dbReference>
<proteinExistence type="predicted"/>
<feature type="region of interest" description="Disordered" evidence="2">
    <location>
        <begin position="139"/>
        <end position="235"/>
    </location>
</feature>
<protein>
    <submittedName>
        <fullName evidence="3">Zinc finger protein 106 homolog</fullName>
    </submittedName>
</protein>
<feature type="compositionally biased region" description="Polar residues" evidence="2">
    <location>
        <begin position="378"/>
        <end position="393"/>
    </location>
</feature>
<feature type="region of interest" description="Disordered" evidence="2">
    <location>
        <begin position="341"/>
        <end position="394"/>
    </location>
</feature>
<dbReference type="InterPro" id="IPR015943">
    <property type="entry name" value="WD40/YVTN_repeat-like_dom_sf"/>
</dbReference>
<feature type="compositionally biased region" description="Basic residues" evidence="2">
    <location>
        <begin position="570"/>
        <end position="580"/>
    </location>
</feature>
<feature type="coiled-coil region" evidence="1">
    <location>
        <begin position="244"/>
        <end position="285"/>
    </location>
</feature>
<dbReference type="Proteomes" id="UP000008909">
    <property type="component" value="Unassembled WGS sequence"/>
</dbReference>
<feature type="region of interest" description="Disordered" evidence="2">
    <location>
        <begin position="508"/>
        <end position="599"/>
    </location>
</feature>
<feature type="compositionally biased region" description="Low complexity" evidence="2">
    <location>
        <begin position="220"/>
        <end position="231"/>
    </location>
</feature>
<feature type="region of interest" description="Disordered" evidence="2">
    <location>
        <begin position="293"/>
        <end position="313"/>
    </location>
</feature>
<dbReference type="GO" id="GO:0005829">
    <property type="term" value="C:cytosol"/>
    <property type="evidence" value="ECO:0007669"/>
    <property type="project" value="TreeGrafter"/>
</dbReference>
<feature type="compositionally biased region" description="Low complexity" evidence="2">
    <location>
        <begin position="86"/>
        <end position="100"/>
    </location>
</feature>
<organism evidence="3 4">
    <name type="scientific">Clonorchis sinensis</name>
    <name type="common">Chinese liver fluke</name>
    <dbReference type="NCBI Taxonomy" id="79923"/>
    <lineage>
        <taxon>Eukaryota</taxon>
        <taxon>Metazoa</taxon>
        <taxon>Spiralia</taxon>
        <taxon>Lophotrochozoa</taxon>
        <taxon>Platyhelminthes</taxon>
        <taxon>Trematoda</taxon>
        <taxon>Digenea</taxon>
        <taxon>Opisthorchiida</taxon>
        <taxon>Opisthorchiata</taxon>
        <taxon>Opisthorchiidae</taxon>
        <taxon>Clonorchis</taxon>
    </lineage>
</organism>
<sequence length="1004" mass="109091">MTSMDSWKSHLEGKRHNSSLKYFHKFYSDKSHGGGQDPSVFIRRQSSSADNMAKPKKRHSDSDSSVHTSSESQRVRLLSGEQKKSTTVTGTSRQVTTKTVEQPNKATHSVEKLDTSLSVPAPLQGGLMLNILETVGPDVSERQTTPISPPKRNVSLHSRGAHSLPGCTKGRQKIERNKLPHTGSPRGAQSSHEVSKSRHPRQNSLSIDMTDVSSTVEKVPSAPSSPTMPATHETGGDLKRMQEALEISQKLETLKVKQMNLEKQLHQLQTALAEVRTERRDLKVRRKNLLRGLAQSDSEDESGNRRPSLSTELSVVPGSLLPDRLSSEKQVASVAPVAVSCRSGEPVNCSSPSVNSRNIIDKQPATQPDDAARGDTRAFTTSNSVSSPSQTVMSLGDHATSDVHVAHQPPSLTPPSRETHLLPNPVGSDNTSSANGIDLERLALIRQAIQSPDSWQFTFEQVDQMLRQTAAKVTVAGVNAVTSTVESAPPTVPQASVPPELPKRPACLVKGEPPEIGDSVLAGDGCQREKQTSSTDQYPIPSKSAVLSNASDSCDSSDDDQVASHLVKPLSRKPPKIRKTMKPEPEESRPSTTQYSVHQTTLPDSTVELSEGVQSLVTPPSSPPPKQSVKFGEFHAFDGGTAAVIDMILHRCTSSMFIGGQNGMVVQFDLKTHQRVKHIASRDASVTKMAFDPQERSLFTAYYDNHLAEYNIQTGTLLWEKSFSNRVEALATAPLSDVPFIFLGMSSGDILRHHMADRTTSVLFSQIPICAISSMAVVRSGPRLFLLVGYRDCSLFVREASDGSLVRCITSAPHKGPPGGITGMPCGSNFCSYSERALRIHNWKTGVGVLTLQTQKITSCCVLQRYIAVGDSEGTVRVYKIQQNGLPGHRPTKVYYASHRSAITSLTSCGVALISGGLDGTVTVICITEPVNNYTCLYGPFGHHCGIGFESRKDLVSHVMDTHLIFGNQKSVMCRWGAGRCRTRFTDTQSIKAISDHLLTHIPD</sequence>
<dbReference type="GO" id="GO:0016020">
    <property type="term" value="C:membrane"/>
    <property type="evidence" value="ECO:0007669"/>
    <property type="project" value="TreeGrafter"/>
</dbReference>
<feature type="compositionally biased region" description="Low complexity" evidence="2">
    <location>
        <begin position="63"/>
        <end position="72"/>
    </location>
</feature>
<dbReference type="PANTHER" id="PTHR14435:SF2">
    <property type="entry name" value="ZINC FINGER PROTEIN 106"/>
    <property type="match status" value="1"/>
</dbReference>
<dbReference type="Gene3D" id="2.130.10.10">
    <property type="entry name" value="YVTN repeat-like/Quinoprotein amine dehydrogenase"/>
    <property type="match status" value="2"/>
</dbReference>
<feature type="compositionally biased region" description="Polar residues" evidence="2">
    <location>
        <begin position="202"/>
        <end position="216"/>
    </location>
</feature>
<accession>G7YRF4</accession>
<dbReference type="InterPro" id="IPR042622">
    <property type="entry name" value="Znf106"/>
</dbReference>
<feature type="compositionally biased region" description="Polar residues" evidence="2">
    <location>
        <begin position="348"/>
        <end position="358"/>
    </location>
</feature>
<keyword evidence="1" id="KW-0175">Coiled coil</keyword>
<feature type="region of interest" description="Disordered" evidence="2">
    <location>
        <begin position="27"/>
        <end position="113"/>
    </location>
</feature>
<keyword evidence="4" id="KW-1185">Reference proteome</keyword>
<dbReference type="PANTHER" id="PTHR14435">
    <property type="entry name" value="ZINC FINGER PROTEIN 106"/>
    <property type="match status" value="1"/>
</dbReference>
<dbReference type="InterPro" id="IPR001680">
    <property type="entry name" value="WD40_rpt"/>
</dbReference>
<gene>
    <name evidence="3" type="ORF">CLF_108242</name>
</gene>
<reference evidence="3" key="1">
    <citation type="journal article" date="2011" name="Genome Biol.">
        <title>The draft genome of the carcinogenic human liver fluke Clonorchis sinensis.</title>
        <authorList>
            <person name="Wang X."/>
            <person name="Chen W."/>
            <person name="Huang Y."/>
            <person name="Sun J."/>
            <person name="Men J."/>
            <person name="Liu H."/>
            <person name="Luo F."/>
            <person name="Guo L."/>
            <person name="Lv X."/>
            <person name="Deng C."/>
            <person name="Zhou C."/>
            <person name="Fan Y."/>
            <person name="Li X."/>
            <person name="Huang L."/>
            <person name="Hu Y."/>
            <person name="Liang C."/>
            <person name="Hu X."/>
            <person name="Xu J."/>
            <person name="Yu X."/>
        </authorList>
    </citation>
    <scope>NUCLEOTIDE SEQUENCE [LARGE SCALE GENOMIC DNA]</scope>
    <source>
        <strain evidence="3">Henan</strain>
    </source>
</reference>
<dbReference type="EMBL" id="DF144032">
    <property type="protein sequence ID" value="GAA55534.1"/>
    <property type="molecule type" value="Genomic_DNA"/>
</dbReference>
<dbReference type="AlphaFoldDB" id="G7YRF4"/>
<evidence type="ECO:0000313" key="3">
    <source>
        <dbReference type="EMBL" id="GAA55534.1"/>
    </source>
</evidence>
<feature type="compositionally biased region" description="Polar residues" evidence="2">
    <location>
        <begin position="590"/>
        <end position="599"/>
    </location>
</feature>
<dbReference type="GO" id="GO:0017124">
    <property type="term" value="F:SH3 domain binding"/>
    <property type="evidence" value="ECO:0007669"/>
    <property type="project" value="TreeGrafter"/>
</dbReference>
<evidence type="ECO:0000256" key="1">
    <source>
        <dbReference type="SAM" id="Coils"/>
    </source>
</evidence>
<dbReference type="SUPFAM" id="SSF50978">
    <property type="entry name" value="WD40 repeat-like"/>
    <property type="match status" value="1"/>
</dbReference>